<dbReference type="Proteomes" id="UP000761264">
    <property type="component" value="Unassembled WGS sequence"/>
</dbReference>
<feature type="repeat" description="TPR" evidence="4">
    <location>
        <begin position="194"/>
        <end position="227"/>
    </location>
</feature>
<feature type="compositionally biased region" description="Polar residues" evidence="5">
    <location>
        <begin position="21"/>
        <end position="34"/>
    </location>
</feature>
<dbReference type="PROSITE" id="PS50005">
    <property type="entry name" value="TPR"/>
    <property type="match status" value="7"/>
</dbReference>
<comment type="pathway">
    <text evidence="1">Protein modification; protein glycosylation.</text>
</comment>
<dbReference type="PROSITE" id="PS50293">
    <property type="entry name" value="TPR_REGION"/>
    <property type="match status" value="1"/>
</dbReference>
<feature type="repeat" description="TPR" evidence="4">
    <location>
        <begin position="92"/>
        <end position="125"/>
    </location>
</feature>
<dbReference type="Pfam" id="PF14559">
    <property type="entry name" value="TPR_19"/>
    <property type="match status" value="2"/>
</dbReference>
<feature type="repeat" description="TPR" evidence="4">
    <location>
        <begin position="126"/>
        <end position="159"/>
    </location>
</feature>
<evidence type="ECO:0000313" key="7">
    <source>
        <dbReference type="Proteomes" id="UP000761264"/>
    </source>
</evidence>
<comment type="caution">
    <text evidence="6">The sequence shown here is derived from an EMBL/GenBank/DDBJ whole genome shotgun (WGS) entry which is preliminary data.</text>
</comment>
<dbReference type="Pfam" id="PF13432">
    <property type="entry name" value="TPR_16"/>
    <property type="match status" value="1"/>
</dbReference>
<dbReference type="InterPro" id="IPR019734">
    <property type="entry name" value="TPR_rpt"/>
</dbReference>
<feature type="repeat" description="TPR" evidence="4">
    <location>
        <begin position="364"/>
        <end position="397"/>
    </location>
</feature>
<dbReference type="EMBL" id="JAAQPH010000009">
    <property type="protein sequence ID" value="NIA69464.1"/>
    <property type="molecule type" value="Genomic_DNA"/>
</dbReference>
<keyword evidence="3" id="KW-0808">Transferase</keyword>
<dbReference type="SUPFAM" id="SSF48452">
    <property type="entry name" value="TPR-like"/>
    <property type="match status" value="1"/>
</dbReference>
<dbReference type="Gene3D" id="1.25.40.10">
    <property type="entry name" value="Tetratricopeptide repeat domain"/>
    <property type="match status" value="4"/>
</dbReference>
<reference evidence="6" key="1">
    <citation type="submission" date="2020-03" db="EMBL/GenBank/DDBJ databases">
        <title>Genome of Pelagibius litoralis DSM 21314T.</title>
        <authorList>
            <person name="Wang G."/>
        </authorList>
    </citation>
    <scope>NUCLEOTIDE SEQUENCE</scope>
    <source>
        <strain evidence="6">DSM 21314</strain>
    </source>
</reference>
<feature type="region of interest" description="Disordered" evidence="5">
    <location>
        <begin position="1"/>
        <end position="59"/>
    </location>
</feature>
<protein>
    <submittedName>
        <fullName evidence="6">Tetratricopeptide repeat protein</fullName>
    </submittedName>
</protein>
<feature type="repeat" description="TPR" evidence="4">
    <location>
        <begin position="296"/>
        <end position="329"/>
    </location>
</feature>
<dbReference type="InterPro" id="IPR011990">
    <property type="entry name" value="TPR-like_helical_dom_sf"/>
</dbReference>
<dbReference type="SUPFAM" id="SSF53756">
    <property type="entry name" value="UDP-Glycosyltransferase/glycogen phosphorylase"/>
    <property type="match status" value="1"/>
</dbReference>
<feature type="repeat" description="TPR" evidence="4">
    <location>
        <begin position="330"/>
        <end position="363"/>
    </location>
</feature>
<keyword evidence="4" id="KW-0802">TPR repeat</keyword>
<name>A0A967K9R6_9PROT</name>
<dbReference type="GO" id="GO:0016757">
    <property type="term" value="F:glycosyltransferase activity"/>
    <property type="evidence" value="ECO:0007669"/>
    <property type="project" value="UniProtKB-KW"/>
</dbReference>
<dbReference type="AlphaFoldDB" id="A0A967K9R6"/>
<dbReference type="Pfam" id="PF13181">
    <property type="entry name" value="TPR_8"/>
    <property type="match status" value="1"/>
</dbReference>
<evidence type="ECO:0000256" key="1">
    <source>
        <dbReference type="ARBA" id="ARBA00004922"/>
    </source>
</evidence>
<feature type="repeat" description="TPR" evidence="4">
    <location>
        <begin position="160"/>
        <end position="193"/>
    </location>
</feature>
<dbReference type="PANTHER" id="PTHR44835">
    <property type="entry name" value="UDP-N-ACETYLGLUCOSAMINE--PEPTIDE N-ACETYLGLUCOSAMINYLTRANSFERASE SPINDLY-RELATED"/>
    <property type="match status" value="1"/>
</dbReference>
<evidence type="ECO:0000256" key="2">
    <source>
        <dbReference type="ARBA" id="ARBA00022676"/>
    </source>
</evidence>
<evidence type="ECO:0000256" key="5">
    <source>
        <dbReference type="SAM" id="MobiDB-lite"/>
    </source>
</evidence>
<dbReference type="SMART" id="SM00028">
    <property type="entry name" value="TPR"/>
    <property type="match status" value="10"/>
</dbReference>
<dbReference type="Pfam" id="PF00515">
    <property type="entry name" value="TPR_1"/>
    <property type="match status" value="1"/>
</dbReference>
<sequence>MSIPGRVAARLHLSASDEQDSMSYEQAAQEARQSPKSKKSGKKGRRGEGAGAKPLRNTDKMVAAAREKLKAKRPKEAINFLKRALSADRGNAVIMALLGRAYIEYRKFDEARKMIRKAVEAGPQEPEVHLQHGKFLHGCGQMDQAANAYTQALQLNPEYADAYRELAVLLIDAGVLDQAVEALVMAIKLNPQDAAAFYHLGLVKKMQGKDGEALEAYGVAVGIRPDYAEALVNLSKIAIDNGKMELGERSCRRAIDADPKLGQAHVNLGMVLREMKRFDEALVHAQLGADLDELSGAAQSNLGNVYMDLHQYQKAVVCFRKAMEFHPSFASSYFNYGNALRLLHVLDRAHAAYEKSLELEPERGEFHHNQGLVYQEQGLHETALEKFRLAHKLAPKHLGLEFSLARSLWHNRQFEESWKHFDAGLAAELRLPHRRFQVPRWQGEDIPDKRLLVWREQGVGDEVAFARRFRNVIDKAGATVIEADKRLVSLFKRSFPDATFLPERLDSANDWNRNDCDLHLSAGNLLQYFPFTQEELELVHYPEDDIEAAFVIGERSKEAEAYLVPDPERVEEMKTRLAELPDGLKIGVCWRSQYSHRDRDIHYTKLEMWEPILRIPGITFVNVHYEQSEAELQAVEDEIGIRVHRWPDLDLRNDLEGAFALSSQLDMVISTSTSPERIADAVGVEVWLMTAGGRQPMQPPEGEYAVKNRIVWRRHWTEDWKVLIARMARALEARLEANR</sequence>
<keyword evidence="7" id="KW-1185">Reference proteome</keyword>
<evidence type="ECO:0000256" key="4">
    <source>
        <dbReference type="PROSITE-ProRule" id="PRU00339"/>
    </source>
</evidence>
<accession>A0A967K9R6</accession>
<feature type="compositionally biased region" description="Basic residues" evidence="5">
    <location>
        <begin position="35"/>
        <end position="45"/>
    </location>
</feature>
<dbReference type="PANTHER" id="PTHR44835:SF1">
    <property type="entry name" value="PROTEIN O-GLCNAC TRANSFERASE"/>
    <property type="match status" value="1"/>
</dbReference>
<proteinExistence type="predicted"/>
<evidence type="ECO:0000313" key="6">
    <source>
        <dbReference type="EMBL" id="NIA69464.1"/>
    </source>
</evidence>
<keyword evidence="2" id="KW-0328">Glycosyltransferase</keyword>
<gene>
    <name evidence="6" type="ORF">HBA54_12760</name>
</gene>
<evidence type="ECO:0000256" key="3">
    <source>
        <dbReference type="ARBA" id="ARBA00022679"/>
    </source>
</evidence>
<dbReference type="InterPro" id="IPR051939">
    <property type="entry name" value="Glycosyltr_41/O-GlcNAc_trsf"/>
</dbReference>
<organism evidence="6 7">
    <name type="scientific">Pelagibius litoralis</name>
    <dbReference type="NCBI Taxonomy" id="374515"/>
    <lineage>
        <taxon>Bacteria</taxon>
        <taxon>Pseudomonadati</taxon>
        <taxon>Pseudomonadota</taxon>
        <taxon>Alphaproteobacteria</taxon>
        <taxon>Rhodospirillales</taxon>
        <taxon>Rhodovibrionaceae</taxon>
        <taxon>Pelagibius</taxon>
    </lineage>
</organism>